<dbReference type="GO" id="GO:0005737">
    <property type="term" value="C:cytoplasm"/>
    <property type="evidence" value="ECO:0007669"/>
    <property type="project" value="TreeGrafter"/>
</dbReference>
<proteinExistence type="inferred from homology"/>
<keyword evidence="2" id="KW-0479">Metal-binding</keyword>
<dbReference type="InterPro" id="IPR005000">
    <property type="entry name" value="Aldolase/citrate-lyase_domain"/>
</dbReference>
<evidence type="ECO:0000259" key="4">
    <source>
        <dbReference type="Pfam" id="PF03328"/>
    </source>
</evidence>
<gene>
    <name evidence="5" type="ORF">KUL25_14720</name>
    <name evidence="6" type="ORF">KUL25_14725</name>
</gene>
<dbReference type="SUPFAM" id="SSF51621">
    <property type="entry name" value="Phosphoenolpyruvate/pyruvate domain"/>
    <property type="match status" value="1"/>
</dbReference>
<dbReference type="Pfam" id="PF03328">
    <property type="entry name" value="HpcH_HpaI"/>
    <property type="match status" value="1"/>
</dbReference>
<dbReference type="PANTHER" id="PTHR30502:SF0">
    <property type="entry name" value="PHOSPHOENOLPYRUVATE CARBOXYLASE FAMILY PROTEIN"/>
    <property type="match status" value="1"/>
</dbReference>
<keyword evidence="7" id="KW-1185">Reference proteome</keyword>
<keyword evidence="3" id="KW-0456">Lyase</keyword>
<dbReference type="GO" id="GO:0016832">
    <property type="term" value="F:aldehyde-lyase activity"/>
    <property type="evidence" value="ECO:0007669"/>
    <property type="project" value="TreeGrafter"/>
</dbReference>
<dbReference type="AlphaFoldDB" id="A0A975TSZ6"/>
<dbReference type="InterPro" id="IPR040442">
    <property type="entry name" value="Pyrv_kinase-like_dom_sf"/>
</dbReference>
<evidence type="ECO:0000256" key="2">
    <source>
        <dbReference type="ARBA" id="ARBA00022723"/>
    </source>
</evidence>
<reference evidence="6 7" key="1">
    <citation type="submission" date="2021-07" db="EMBL/GenBank/DDBJ databases">
        <title>Karlodiniumbacter phycospheric gen. nov., sp. nov., a phycosphere bacterium isolated from karlodinium veneficum.</title>
        <authorList>
            <person name="Peng Y."/>
            <person name="Jiang L."/>
            <person name="Lee J."/>
        </authorList>
    </citation>
    <scope>NUCLEOTIDE SEQUENCE</scope>
    <source>
        <strain evidence="6 7">N5</strain>
    </source>
</reference>
<organism evidence="6">
    <name type="scientific">Gymnodinialimonas phycosphaerae</name>
    <dbReference type="NCBI Taxonomy" id="2841589"/>
    <lineage>
        <taxon>Bacteria</taxon>
        <taxon>Pseudomonadati</taxon>
        <taxon>Pseudomonadota</taxon>
        <taxon>Alphaproteobacteria</taxon>
        <taxon>Rhodobacterales</taxon>
        <taxon>Paracoccaceae</taxon>
        <taxon>Gymnodinialimonas</taxon>
    </lineage>
</organism>
<evidence type="ECO:0000313" key="7">
    <source>
        <dbReference type="Proteomes" id="UP000693972"/>
    </source>
</evidence>
<protein>
    <submittedName>
        <fullName evidence="6">2,4-dihydroxyhept-2-ene-1,7-dioic acid aldolase</fullName>
    </submittedName>
</protein>
<sequence>MRPNHVKTRLAAGDPVINAWLSIGASYSAEGVGHTGVHSVTVDLQHGMFGFSEALHMLQAISATPAIPMVRVPHLDPAQIMQLLDAGAYGIICPMISTPEQAAELVAACRYPPHGNRSFGPSRGLLYGGSDYVAMANETVMAIPMIETAEAVDRIDEILAVDGIDMLYLGPNDMAFALDGHVRFPRPASEQAMGTVLSRATQKGVPVGIFCADASEARLRMDEGYGLVTPGNDFAHLTRSVSGAVKNLLDTEKPNLATATGNHGY</sequence>
<dbReference type="EMBL" id="JAIMBW010000001">
    <property type="protein sequence ID" value="MBY4894009.1"/>
    <property type="molecule type" value="Genomic_DNA"/>
</dbReference>
<dbReference type="InterPro" id="IPR015813">
    <property type="entry name" value="Pyrv/PenolPyrv_kinase-like_dom"/>
</dbReference>
<evidence type="ECO:0000313" key="5">
    <source>
        <dbReference type="EMBL" id="MBY4894009.1"/>
    </source>
</evidence>
<name>A0A975TSZ6_9RHOB</name>
<evidence type="ECO:0000256" key="3">
    <source>
        <dbReference type="ARBA" id="ARBA00023239"/>
    </source>
</evidence>
<evidence type="ECO:0000256" key="1">
    <source>
        <dbReference type="ARBA" id="ARBA00005568"/>
    </source>
</evidence>
<dbReference type="Proteomes" id="UP000693972">
    <property type="component" value="Unassembled WGS sequence"/>
</dbReference>
<dbReference type="PANTHER" id="PTHR30502">
    <property type="entry name" value="2-KETO-3-DEOXY-L-RHAMNONATE ALDOLASE"/>
    <property type="match status" value="1"/>
</dbReference>
<dbReference type="InterPro" id="IPR050251">
    <property type="entry name" value="HpcH-HpaI_aldolase"/>
</dbReference>
<dbReference type="Gene3D" id="3.20.20.60">
    <property type="entry name" value="Phosphoenolpyruvate-binding domains"/>
    <property type="match status" value="1"/>
</dbReference>
<dbReference type="RefSeq" id="WP_257893633.1">
    <property type="nucleotide sequence ID" value="NZ_JAIMBW010000001.1"/>
</dbReference>
<comment type="similarity">
    <text evidence="1">Belongs to the HpcH/HpaI aldolase family.</text>
</comment>
<feature type="domain" description="HpcH/HpaI aldolase/citrate lyase" evidence="4">
    <location>
        <begin position="20"/>
        <end position="237"/>
    </location>
</feature>
<evidence type="ECO:0000313" key="6">
    <source>
        <dbReference type="EMBL" id="QXL86695.1"/>
    </source>
</evidence>
<dbReference type="GO" id="GO:0046872">
    <property type="term" value="F:metal ion binding"/>
    <property type="evidence" value="ECO:0007669"/>
    <property type="project" value="UniProtKB-KW"/>
</dbReference>
<accession>A0A975TSZ6</accession>
<dbReference type="EMBL" id="CP078073">
    <property type="protein sequence ID" value="QXL86695.1"/>
    <property type="molecule type" value="Genomic_DNA"/>
</dbReference>